<evidence type="ECO:0000313" key="3">
    <source>
        <dbReference type="EMBL" id="MDH5159831.1"/>
    </source>
</evidence>
<dbReference type="AlphaFoldDB" id="A0AAW6SUZ4"/>
<dbReference type="RefSeq" id="WP_280615756.1">
    <property type="nucleotide sequence ID" value="NZ_JAROYP010000001.1"/>
</dbReference>
<evidence type="ECO:0000259" key="2">
    <source>
        <dbReference type="Pfam" id="PF17289"/>
    </source>
</evidence>
<name>A0AAW6SUZ4_9BACI</name>
<dbReference type="Proteomes" id="UP001159179">
    <property type="component" value="Unassembled WGS sequence"/>
</dbReference>
<organism evidence="3 4">
    <name type="scientific">Heyndrickxia oleronia</name>
    <dbReference type="NCBI Taxonomy" id="38875"/>
    <lineage>
        <taxon>Bacteria</taxon>
        <taxon>Bacillati</taxon>
        <taxon>Bacillota</taxon>
        <taxon>Bacilli</taxon>
        <taxon>Bacillales</taxon>
        <taxon>Bacillaceae</taxon>
        <taxon>Heyndrickxia</taxon>
    </lineage>
</organism>
<dbReference type="InterPro" id="IPR006517">
    <property type="entry name" value="Phage_terminase_lsu-like_C"/>
</dbReference>
<proteinExistence type="predicted"/>
<dbReference type="Pfam" id="PF17289">
    <property type="entry name" value="Terminase_6C"/>
    <property type="match status" value="1"/>
</dbReference>
<evidence type="ECO:0000256" key="1">
    <source>
        <dbReference type="ARBA" id="ARBA00022612"/>
    </source>
</evidence>
<gene>
    <name evidence="3" type="primary">terL</name>
    <name evidence="3" type="ORF">P5X88_02720</name>
</gene>
<keyword evidence="1" id="KW-1188">Viral release from host cell</keyword>
<dbReference type="InterPro" id="IPR035421">
    <property type="entry name" value="Terminase_6C"/>
</dbReference>
<dbReference type="NCBIfam" id="TIGR01630">
    <property type="entry name" value="psiM2_ORF9"/>
    <property type="match status" value="1"/>
</dbReference>
<comment type="caution">
    <text evidence="3">The sequence shown here is derived from an EMBL/GenBank/DDBJ whole genome shotgun (WGS) entry which is preliminary data.</text>
</comment>
<sequence>MNVVSTKELNKRIAVAAPRSHAKSSFLSKAFPIHEIVYRKRKYIILISETPSVSSANLEWIKTQLQHNEKLRRDFGPLLHVKQQMNPKDNSAEFIAWEDLGGGKQRQLTLVQAASSGQALRGRNWNGNRPDLIVCDDLEDKRNTNTEQLRQELKDWFRQVVIPLGDPEGKKTAIVFMGTTVHHESLLIDVMNHRSDFEAKRYQAIIEWPKRMDLWEQCRQIYVNREDPKAAQNAELFYIANKADMDEGAEVLWPAVQPLYKLMTKKWDDGSKAFNTEYMNNPIDEESALFVPENFTYWDGKQLPFKTFDYYMGIDFAMGKQRGDYSAISVVARNPETDTIYVVDSFGERIKPNAFLDVIVKMVQKYQPTAIAAESQMAQEFFVDELTRALEGDGYPARSRVKKVTQRQKKQLRIEAMLPDIESGRIQFSRKHALLLEQFERYGTNAHDDLPDSLEMAVSIAKKGKRKIINKPSWL</sequence>
<accession>A0AAW6SUZ4</accession>
<dbReference type="EMBL" id="JAROYP010000001">
    <property type="protein sequence ID" value="MDH5159831.1"/>
    <property type="molecule type" value="Genomic_DNA"/>
</dbReference>
<reference evidence="3" key="1">
    <citation type="submission" date="2023-03" db="EMBL/GenBank/DDBJ databases">
        <title>Bacterial isolates from washroom surfaces on a university campus.</title>
        <authorList>
            <person name="Holman D.B."/>
            <person name="Gzyl K.E."/>
            <person name="Taheri A.E."/>
        </authorList>
    </citation>
    <scope>NUCLEOTIDE SEQUENCE</scope>
    <source>
        <strain evidence="3">RD03</strain>
    </source>
</reference>
<feature type="domain" description="Terminase large subunit gp17-like C-terminal" evidence="2">
    <location>
        <begin position="312"/>
        <end position="458"/>
    </location>
</feature>
<protein>
    <submittedName>
        <fullName evidence="3">Phage terminase large subunit</fullName>
    </submittedName>
</protein>
<dbReference type="Gene3D" id="3.30.420.240">
    <property type="match status" value="1"/>
</dbReference>
<evidence type="ECO:0000313" key="4">
    <source>
        <dbReference type="Proteomes" id="UP001159179"/>
    </source>
</evidence>